<evidence type="ECO:0000256" key="1">
    <source>
        <dbReference type="SAM" id="Phobius"/>
    </source>
</evidence>
<feature type="transmembrane region" description="Helical" evidence="1">
    <location>
        <begin position="6"/>
        <end position="26"/>
    </location>
</feature>
<name>A0A2P9AI66_9HYPH</name>
<keyword evidence="1" id="KW-1133">Transmembrane helix</keyword>
<protein>
    <recommendedName>
        <fullName evidence="4">Transposase</fullName>
    </recommendedName>
</protein>
<proteinExistence type="predicted"/>
<accession>A0A2P9AI66</accession>
<gene>
    <name evidence="2" type="ORF">BQ8482_180048</name>
</gene>
<organism evidence="2 3">
    <name type="scientific">Mesorhizobium delmotii</name>
    <dbReference type="NCBI Taxonomy" id="1631247"/>
    <lineage>
        <taxon>Bacteria</taxon>
        <taxon>Pseudomonadati</taxon>
        <taxon>Pseudomonadota</taxon>
        <taxon>Alphaproteobacteria</taxon>
        <taxon>Hyphomicrobiales</taxon>
        <taxon>Phyllobacteriaceae</taxon>
        <taxon>Mesorhizobium</taxon>
    </lineage>
</organism>
<keyword evidence="1" id="KW-0812">Transmembrane</keyword>
<dbReference type="AlphaFoldDB" id="A0A2P9AI66"/>
<evidence type="ECO:0000313" key="3">
    <source>
        <dbReference type="Proteomes" id="UP000245698"/>
    </source>
</evidence>
<keyword evidence="3" id="KW-1185">Reference proteome</keyword>
<evidence type="ECO:0000313" key="2">
    <source>
        <dbReference type="EMBL" id="SJM30819.1"/>
    </source>
</evidence>
<keyword evidence="1" id="KW-0472">Membrane</keyword>
<sequence>MAAIAMPSTHAATHAILLIITLRIMVGDINRRIGKGGLPSRGFSTAWYIRIETLAERV</sequence>
<dbReference type="Proteomes" id="UP000245698">
    <property type="component" value="Unassembled WGS sequence"/>
</dbReference>
<reference evidence="3" key="1">
    <citation type="submission" date="2016-12" db="EMBL/GenBank/DDBJ databases">
        <authorList>
            <person name="Brunel B."/>
        </authorList>
    </citation>
    <scope>NUCLEOTIDE SEQUENCE [LARGE SCALE GENOMIC DNA]</scope>
</reference>
<evidence type="ECO:0008006" key="4">
    <source>
        <dbReference type="Google" id="ProtNLM"/>
    </source>
</evidence>
<dbReference type="EMBL" id="FUIG01000024">
    <property type="protein sequence ID" value="SJM30819.1"/>
    <property type="molecule type" value="Genomic_DNA"/>
</dbReference>